<gene>
    <name evidence="2" type="ORF">K435DRAFT_858367</name>
</gene>
<dbReference type="Proteomes" id="UP000297245">
    <property type="component" value="Unassembled WGS sequence"/>
</dbReference>
<dbReference type="OrthoDB" id="3038505at2759"/>
<evidence type="ECO:0000313" key="3">
    <source>
        <dbReference type="Proteomes" id="UP000297245"/>
    </source>
</evidence>
<evidence type="ECO:0000256" key="1">
    <source>
        <dbReference type="SAM" id="SignalP"/>
    </source>
</evidence>
<dbReference type="EMBL" id="ML179173">
    <property type="protein sequence ID" value="THU96584.1"/>
    <property type="molecule type" value="Genomic_DNA"/>
</dbReference>
<protein>
    <submittedName>
        <fullName evidence="2">Uncharacterized protein</fullName>
    </submittedName>
</protein>
<proteinExistence type="predicted"/>
<feature type="signal peptide" evidence="1">
    <location>
        <begin position="1"/>
        <end position="21"/>
    </location>
</feature>
<evidence type="ECO:0000313" key="2">
    <source>
        <dbReference type="EMBL" id="THU96584.1"/>
    </source>
</evidence>
<name>A0A4S8M370_DENBC</name>
<accession>A0A4S8M370</accession>
<sequence>MFKVVHSLLVAAALLIAVNSAFTLASPAYEKRTDATCPYPYSIRSTLVSRQSSGLSFTGAQWIWTNEIGANDALLSTVTFSVDNSAILFVNGEKIAHEGNWFAAGTYCVPLKPCTNVIALNATNETPIHLSTILAWATATFESLTLEGVTVLFPSRVLKLSLSHLPGPSGVRMPPMEEDRLDPRFKRFEEVGVPKICTKPLVSLTHQYRDAH</sequence>
<keyword evidence="3" id="KW-1185">Reference proteome</keyword>
<dbReference type="AlphaFoldDB" id="A0A4S8M370"/>
<keyword evidence="1" id="KW-0732">Signal</keyword>
<feature type="chain" id="PRO_5020681524" evidence="1">
    <location>
        <begin position="22"/>
        <end position="212"/>
    </location>
</feature>
<organism evidence="2 3">
    <name type="scientific">Dendrothele bispora (strain CBS 962.96)</name>
    <dbReference type="NCBI Taxonomy" id="1314807"/>
    <lineage>
        <taxon>Eukaryota</taxon>
        <taxon>Fungi</taxon>
        <taxon>Dikarya</taxon>
        <taxon>Basidiomycota</taxon>
        <taxon>Agaricomycotina</taxon>
        <taxon>Agaricomycetes</taxon>
        <taxon>Agaricomycetidae</taxon>
        <taxon>Agaricales</taxon>
        <taxon>Agaricales incertae sedis</taxon>
        <taxon>Dendrothele</taxon>
    </lineage>
</organism>
<reference evidence="2 3" key="1">
    <citation type="journal article" date="2019" name="Nat. Ecol. Evol.">
        <title>Megaphylogeny resolves global patterns of mushroom evolution.</title>
        <authorList>
            <person name="Varga T."/>
            <person name="Krizsan K."/>
            <person name="Foldi C."/>
            <person name="Dima B."/>
            <person name="Sanchez-Garcia M."/>
            <person name="Sanchez-Ramirez S."/>
            <person name="Szollosi G.J."/>
            <person name="Szarkandi J.G."/>
            <person name="Papp V."/>
            <person name="Albert L."/>
            <person name="Andreopoulos W."/>
            <person name="Angelini C."/>
            <person name="Antonin V."/>
            <person name="Barry K.W."/>
            <person name="Bougher N.L."/>
            <person name="Buchanan P."/>
            <person name="Buyck B."/>
            <person name="Bense V."/>
            <person name="Catcheside P."/>
            <person name="Chovatia M."/>
            <person name="Cooper J."/>
            <person name="Damon W."/>
            <person name="Desjardin D."/>
            <person name="Finy P."/>
            <person name="Geml J."/>
            <person name="Haridas S."/>
            <person name="Hughes K."/>
            <person name="Justo A."/>
            <person name="Karasinski D."/>
            <person name="Kautmanova I."/>
            <person name="Kiss B."/>
            <person name="Kocsube S."/>
            <person name="Kotiranta H."/>
            <person name="LaButti K.M."/>
            <person name="Lechner B.E."/>
            <person name="Liimatainen K."/>
            <person name="Lipzen A."/>
            <person name="Lukacs Z."/>
            <person name="Mihaltcheva S."/>
            <person name="Morgado L.N."/>
            <person name="Niskanen T."/>
            <person name="Noordeloos M.E."/>
            <person name="Ohm R.A."/>
            <person name="Ortiz-Santana B."/>
            <person name="Ovrebo C."/>
            <person name="Racz N."/>
            <person name="Riley R."/>
            <person name="Savchenko A."/>
            <person name="Shiryaev A."/>
            <person name="Soop K."/>
            <person name="Spirin V."/>
            <person name="Szebenyi C."/>
            <person name="Tomsovsky M."/>
            <person name="Tulloss R.E."/>
            <person name="Uehling J."/>
            <person name="Grigoriev I.V."/>
            <person name="Vagvolgyi C."/>
            <person name="Papp T."/>
            <person name="Martin F.M."/>
            <person name="Miettinen O."/>
            <person name="Hibbett D.S."/>
            <person name="Nagy L.G."/>
        </authorList>
    </citation>
    <scope>NUCLEOTIDE SEQUENCE [LARGE SCALE GENOMIC DNA]</scope>
    <source>
        <strain evidence="2 3">CBS 962.96</strain>
    </source>
</reference>